<evidence type="ECO:0000313" key="3">
    <source>
        <dbReference type="Proteomes" id="UP000324222"/>
    </source>
</evidence>
<evidence type="ECO:0000313" key="2">
    <source>
        <dbReference type="EMBL" id="MPC18777.1"/>
    </source>
</evidence>
<comment type="caution">
    <text evidence="2">The sequence shown here is derived from an EMBL/GenBank/DDBJ whole genome shotgun (WGS) entry which is preliminary data.</text>
</comment>
<feature type="region of interest" description="Disordered" evidence="1">
    <location>
        <begin position="1"/>
        <end position="23"/>
    </location>
</feature>
<organism evidence="2 3">
    <name type="scientific">Portunus trituberculatus</name>
    <name type="common">Swimming crab</name>
    <name type="synonym">Neptunus trituberculatus</name>
    <dbReference type="NCBI Taxonomy" id="210409"/>
    <lineage>
        <taxon>Eukaryota</taxon>
        <taxon>Metazoa</taxon>
        <taxon>Ecdysozoa</taxon>
        <taxon>Arthropoda</taxon>
        <taxon>Crustacea</taxon>
        <taxon>Multicrustacea</taxon>
        <taxon>Malacostraca</taxon>
        <taxon>Eumalacostraca</taxon>
        <taxon>Eucarida</taxon>
        <taxon>Decapoda</taxon>
        <taxon>Pleocyemata</taxon>
        <taxon>Brachyura</taxon>
        <taxon>Eubrachyura</taxon>
        <taxon>Portunoidea</taxon>
        <taxon>Portunidae</taxon>
        <taxon>Portuninae</taxon>
        <taxon>Portunus</taxon>
    </lineage>
</organism>
<dbReference type="Proteomes" id="UP000324222">
    <property type="component" value="Unassembled WGS sequence"/>
</dbReference>
<dbReference type="AlphaFoldDB" id="A0A5B7DC33"/>
<sequence length="60" mass="6753">MPALSRPSKPQTSPCSNINEPSPLPFLTPAFAYGRSGLLANIREQRQQPNSAMTRTWPRW</sequence>
<name>A0A5B7DC33_PORTR</name>
<protein>
    <submittedName>
        <fullName evidence="2">Uncharacterized protein</fullName>
    </submittedName>
</protein>
<accession>A0A5B7DC33</accession>
<evidence type="ECO:0000256" key="1">
    <source>
        <dbReference type="SAM" id="MobiDB-lite"/>
    </source>
</evidence>
<feature type="compositionally biased region" description="Polar residues" evidence="1">
    <location>
        <begin position="8"/>
        <end position="20"/>
    </location>
</feature>
<keyword evidence="3" id="KW-1185">Reference proteome</keyword>
<gene>
    <name evidence="2" type="ORF">E2C01_011669</name>
</gene>
<dbReference type="EMBL" id="VSRR010000709">
    <property type="protein sequence ID" value="MPC18777.1"/>
    <property type="molecule type" value="Genomic_DNA"/>
</dbReference>
<reference evidence="2 3" key="1">
    <citation type="submission" date="2019-05" db="EMBL/GenBank/DDBJ databases">
        <title>Another draft genome of Portunus trituberculatus and its Hox gene families provides insights of decapod evolution.</title>
        <authorList>
            <person name="Jeong J.-H."/>
            <person name="Song I."/>
            <person name="Kim S."/>
            <person name="Choi T."/>
            <person name="Kim D."/>
            <person name="Ryu S."/>
            <person name="Kim W."/>
        </authorList>
    </citation>
    <scope>NUCLEOTIDE SEQUENCE [LARGE SCALE GENOMIC DNA]</scope>
    <source>
        <tissue evidence="2">Muscle</tissue>
    </source>
</reference>
<proteinExistence type="predicted"/>